<dbReference type="Proteomes" id="UP000199207">
    <property type="component" value="Unassembled WGS sequence"/>
</dbReference>
<feature type="domain" description="HTH arsR-type" evidence="4">
    <location>
        <begin position="14"/>
        <end position="108"/>
    </location>
</feature>
<evidence type="ECO:0000313" key="5">
    <source>
        <dbReference type="EMBL" id="SFD76806.1"/>
    </source>
</evidence>
<dbReference type="PRINTS" id="PR00778">
    <property type="entry name" value="HTHARSR"/>
</dbReference>
<sequence>MHLSSAHGSHPRQPGTRQFARAAEILALLADRTRLALLHALRHGEADVTALTAAAGAARPAVSQHLAKLRLGGLVTSRKEGRRVVYSLAGGHVARLVDEALSQADHDLTGAPGHP</sequence>
<dbReference type="SUPFAM" id="SSF46785">
    <property type="entry name" value="Winged helix' DNA-binding domain"/>
    <property type="match status" value="1"/>
</dbReference>
<dbReference type="STRING" id="910347.SAMN05421773_12913"/>
<dbReference type="InterPro" id="IPR011991">
    <property type="entry name" value="ArsR-like_HTH"/>
</dbReference>
<evidence type="ECO:0000256" key="3">
    <source>
        <dbReference type="ARBA" id="ARBA00023163"/>
    </source>
</evidence>
<dbReference type="PANTHER" id="PTHR43132:SF8">
    <property type="entry name" value="HTH-TYPE TRANSCRIPTIONAL REGULATOR KMTR"/>
    <property type="match status" value="1"/>
</dbReference>
<dbReference type="Pfam" id="PF01022">
    <property type="entry name" value="HTH_5"/>
    <property type="match status" value="1"/>
</dbReference>
<dbReference type="PROSITE" id="PS50987">
    <property type="entry name" value="HTH_ARSR_2"/>
    <property type="match status" value="1"/>
</dbReference>
<dbReference type="SMART" id="SM00418">
    <property type="entry name" value="HTH_ARSR"/>
    <property type="match status" value="1"/>
</dbReference>
<evidence type="ECO:0000256" key="2">
    <source>
        <dbReference type="ARBA" id="ARBA00023125"/>
    </source>
</evidence>
<keyword evidence="1" id="KW-0805">Transcription regulation</keyword>
<dbReference type="GO" id="GO:0003700">
    <property type="term" value="F:DNA-binding transcription factor activity"/>
    <property type="evidence" value="ECO:0007669"/>
    <property type="project" value="InterPro"/>
</dbReference>
<keyword evidence="2 5" id="KW-0238">DNA-binding</keyword>
<reference evidence="5 6" key="1">
    <citation type="submission" date="2016-10" db="EMBL/GenBank/DDBJ databases">
        <authorList>
            <person name="de Groot N.N."/>
        </authorList>
    </citation>
    <scope>NUCLEOTIDE SEQUENCE [LARGE SCALE GENOMIC DNA]</scope>
    <source>
        <strain evidence="5 6">CGMCC 4.5739</strain>
    </source>
</reference>
<organism evidence="5 6">
    <name type="scientific">Streptomyces aidingensis</name>
    <dbReference type="NCBI Taxonomy" id="910347"/>
    <lineage>
        <taxon>Bacteria</taxon>
        <taxon>Bacillati</taxon>
        <taxon>Actinomycetota</taxon>
        <taxon>Actinomycetes</taxon>
        <taxon>Kitasatosporales</taxon>
        <taxon>Streptomycetaceae</taxon>
        <taxon>Streptomyces</taxon>
    </lineage>
</organism>
<keyword evidence="3" id="KW-0804">Transcription</keyword>
<dbReference type="PANTHER" id="PTHR43132">
    <property type="entry name" value="ARSENICAL RESISTANCE OPERON REPRESSOR ARSR-RELATED"/>
    <property type="match status" value="1"/>
</dbReference>
<evidence type="ECO:0000256" key="1">
    <source>
        <dbReference type="ARBA" id="ARBA00023015"/>
    </source>
</evidence>
<evidence type="ECO:0000313" key="6">
    <source>
        <dbReference type="Proteomes" id="UP000199207"/>
    </source>
</evidence>
<dbReference type="InterPro" id="IPR036390">
    <property type="entry name" value="WH_DNA-bd_sf"/>
</dbReference>
<dbReference type="NCBIfam" id="NF033788">
    <property type="entry name" value="HTH_metalloreg"/>
    <property type="match status" value="1"/>
</dbReference>
<dbReference type="InterPro" id="IPR001845">
    <property type="entry name" value="HTH_ArsR_DNA-bd_dom"/>
</dbReference>
<dbReference type="AlphaFoldDB" id="A0A1I1V1B5"/>
<name>A0A1I1V1B5_9ACTN</name>
<gene>
    <name evidence="5" type="ORF">SAMN05421773_12913</name>
</gene>
<proteinExistence type="predicted"/>
<accession>A0A1I1V1B5</accession>
<protein>
    <submittedName>
        <fullName evidence="5">DNA-binding transcriptional regulator, ArsR family</fullName>
    </submittedName>
</protein>
<dbReference type="InterPro" id="IPR036388">
    <property type="entry name" value="WH-like_DNA-bd_sf"/>
</dbReference>
<dbReference type="EMBL" id="FOLM01000029">
    <property type="protein sequence ID" value="SFD76806.1"/>
    <property type="molecule type" value="Genomic_DNA"/>
</dbReference>
<dbReference type="CDD" id="cd00090">
    <property type="entry name" value="HTH_ARSR"/>
    <property type="match status" value="1"/>
</dbReference>
<dbReference type="InterPro" id="IPR051011">
    <property type="entry name" value="Metal_resp_trans_reg"/>
</dbReference>
<dbReference type="GO" id="GO:0003677">
    <property type="term" value="F:DNA binding"/>
    <property type="evidence" value="ECO:0007669"/>
    <property type="project" value="UniProtKB-KW"/>
</dbReference>
<evidence type="ECO:0000259" key="4">
    <source>
        <dbReference type="PROSITE" id="PS50987"/>
    </source>
</evidence>
<dbReference type="Gene3D" id="1.10.10.10">
    <property type="entry name" value="Winged helix-like DNA-binding domain superfamily/Winged helix DNA-binding domain"/>
    <property type="match status" value="1"/>
</dbReference>
<keyword evidence="6" id="KW-1185">Reference proteome</keyword>